<proteinExistence type="predicted"/>
<dbReference type="Proteomes" id="UP000271098">
    <property type="component" value="Unassembled WGS sequence"/>
</dbReference>
<dbReference type="EMBL" id="UYRT01101388">
    <property type="protein sequence ID" value="VDN42933.1"/>
    <property type="molecule type" value="Genomic_DNA"/>
</dbReference>
<organism evidence="4">
    <name type="scientific">Gongylonema pulchrum</name>
    <dbReference type="NCBI Taxonomy" id="637853"/>
    <lineage>
        <taxon>Eukaryota</taxon>
        <taxon>Metazoa</taxon>
        <taxon>Ecdysozoa</taxon>
        <taxon>Nematoda</taxon>
        <taxon>Chromadorea</taxon>
        <taxon>Rhabditida</taxon>
        <taxon>Spirurina</taxon>
        <taxon>Spiruromorpha</taxon>
        <taxon>Spiruroidea</taxon>
        <taxon>Gongylonematidae</taxon>
        <taxon>Gongylonema</taxon>
    </lineage>
</organism>
<accession>A0A183EU70</accession>
<evidence type="ECO:0000313" key="2">
    <source>
        <dbReference type="EMBL" id="VDN42933.1"/>
    </source>
</evidence>
<evidence type="ECO:0000256" key="1">
    <source>
        <dbReference type="SAM" id="MobiDB-lite"/>
    </source>
</evidence>
<feature type="region of interest" description="Disordered" evidence="1">
    <location>
        <begin position="43"/>
        <end position="62"/>
    </location>
</feature>
<dbReference type="AlphaFoldDB" id="A0A183EU70"/>
<dbReference type="OrthoDB" id="43580at2759"/>
<reference evidence="4" key="1">
    <citation type="submission" date="2016-06" db="UniProtKB">
        <authorList>
            <consortium name="WormBaseParasite"/>
        </authorList>
    </citation>
    <scope>IDENTIFICATION</scope>
</reference>
<sequence>MTLIGHYRKTLGIIRIFFVFKRAQNNINSLRGSKKLQLLADQVTQRNSSTPSGGAPETGYANNGYVVGDSYSYDNAESVDGECETIPLEQVILSVNRVAKHLEKREGREEESKLLRDFFMQ</sequence>
<gene>
    <name evidence="2" type="ORF">GPUH_LOCUS24511</name>
</gene>
<evidence type="ECO:0000313" key="3">
    <source>
        <dbReference type="Proteomes" id="UP000271098"/>
    </source>
</evidence>
<keyword evidence="3" id="KW-1185">Reference proteome</keyword>
<feature type="compositionally biased region" description="Polar residues" evidence="1">
    <location>
        <begin position="43"/>
        <end position="52"/>
    </location>
</feature>
<protein>
    <submittedName>
        <fullName evidence="2 4">Uncharacterized protein</fullName>
    </submittedName>
</protein>
<reference evidence="2 3" key="2">
    <citation type="submission" date="2018-11" db="EMBL/GenBank/DDBJ databases">
        <authorList>
            <consortium name="Pathogen Informatics"/>
        </authorList>
    </citation>
    <scope>NUCLEOTIDE SEQUENCE [LARGE SCALE GENOMIC DNA]</scope>
</reference>
<dbReference type="WBParaSite" id="GPUH_0002454101-mRNA-1">
    <property type="protein sequence ID" value="GPUH_0002454101-mRNA-1"/>
    <property type="gene ID" value="GPUH_0002454101"/>
</dbReference>
<name>A0A183EU70_9BILA</name>
<evidence type="ECO:0000313" key="4">
    <source>
        <dbReference type="WBParaSite" id="GPUH_0002454101-mRNA-1"/>
    </source>
</evidence>